<protein>
    <submittedName>
        <fullName evidence="2">Uncharacterized protein</fullName>
    </submittedName>
</protein>
<evidence type="ECO:0000313" key="2">
    <source>
        <dbReference type="EMBL" id="GIX84686.1"/>
    </source>
</evidence>
<keyword evidence="3" id="KW-1185">Reference proteome</keyword>
<accession>A0AAV4NLS8</accession>
<feature type="compositionally biased region" description="Polar residues" evidence="1">
    <location>
        <begin position="10"/>
        <end position="30"/>
    </location>
</feature>
<gene>
    <name evidence="2" type="ORF">CEXT_677241</name>
</gene>
<evidence type="ECO:0000256" key="1">
    <source>
        <dbReference type="SAM" id="MobiDB-lite"/>
    </source>
</evidence>
<organism evidence="2 3">
    <name type="scientific">Caerostris extrusa</name>
    <name type="common">Bark spider</name>
    <name type="synonym">Caerostris bankana</name>
    <dbReference type="NCBI Taxonomy" id="172846"/>
    <lineage>
        <taxon>Eukaryota</taxon>
        <taxon>Metazoa</taxon>
        <taxon>Ecdysozoa</taxon>
        <taxon>Arthropoda</taxon>
        <taxon>Chelicerata</taxon>
        <taxon>Arachnida</taxon>
        <taxon>Araneae</taxon>
        <taxon>Araneomorphae</taxon>
        <taxon>Entelegynae</taxon>
        <taxon>Araneoidea</taxon>
        <taxon>Araneidae</taxon>
        <taxon>Caerostris</taxon>
    </lineage>
</organism>
<proteinExistence type="predicted"/>
<feature type="region of interest" description="Disordered" evidence="1">
    <location>
        <begin position="1"/>
        <end position="41"/>
    </location>
</feature>
<comment type="caution">
    <text evidence="2">The sequence shown here is derived from an EMBL/GenBank/DDBJ whole genome shotgun (WGS) entry which is preliminary data.</text>
</comment>
<evidence type="ECO:0000313" key="3">
    <source>
        <dbReference type="Proteomes" id="UP001054945"/>
    </source>
</evidence>
<sequence>MQRENALTAKENTQPSTEDAQISQGETLPQQRRIYPTPPQKPRIKISLDENLTNHQIIPEGEKRTYANVIRDQNEQTCLPTIVPSKLHRIQLKTQPFRTYFNLFQPQTLLQQSLFTSTRTWKKAPYRSRTLVDKQAPPPLRLFSSIGQQRAIGIQYFYFSFY</sequence>
<reference evidence="2 3" key="1">
    <citation type="submission" date="2021-06" db="EMBL/GenBank/DDBJ databases">
        <title>Caerostris extrusa draft genome.</title>
        <authorList>
            <person name="Kono N."/>
            <person name="Arakawa K."/>
        </authorList>
    </citation>
    <scope>NUCLEOTIDE SEQUENCE [LARGE SCALE GENOMIC DNA]</scope>
</reference>
<dbReference type="AlphaFoldDB" id="A0AAV4NLS8"/>
<dbReference type="Proteomes" id="UP001054945">
    <property type="component" value="Unassembled WGS sequence"/>
</dbReference>
<dbReference type="EMBL" id="BPLR01003444">
    <property type="protein sequence ID" value="GIX84686.1"/>
    <property type="molecule type" value="Genomic_DNA"/>
</dbReference>
<name>A0AAV4NLS8_CAEEX</name>